<proteinExistence type="predicted"/>
<evidence type="ECO:0000313" key="5">
    <source>
        <dbReference type="Proteomes" id="UP001553161"/>
    </source>
</evidence>
<keyword evidence="2 4" id="KW-0012">Acyltransferase</keyword>
<name>A0ABV3L7W0_9RHOB</name>
<dbReference type="SUPFAM" id="SSF55729">
    <property type="entry name" value="Acyl-CoA N-acyltransferases (Nat)"/>
    <property type="match status" value="1"/>
</dbReference>
<organism evidence="4 5">
    <name type="scientific">Meridianimarinicoccus marinus</name>
    <dbReference type="NCBI Taxonomy" id="3231483"/>
    <lineage>
        <taxon>Bacteria</taxon>
        <taxon>Pseudomonadati</taxon>
        <taxon>Pseudomonadota</taxon>
        <taxon>Alphaproteobacteria</taxon>
        <taxon>Rhodobacterales</taxon>
        <taxon>Paracoccaceae</taxon>
        <taxon>Meridianimarinicoccus</taxon>
    </lineage>
</organism>
<evidence type="ECO:0000259" key="3">
    <source>
        <dbReference type="PROSITE" id="PS51186"/>
    </source>
</evidence>
<dbReference type="PROSITE" id="PS51186">
    <property type="entry name" value="GNAT"/>
    <property type="match status" value="1"/>
</dbReference>
<dbReference type="EMBL" id="JBFBVU010000010">
    <property type="protein sequence ID" value="MEV8467117.1"/>
    <property type="molecule type" value="Genomic_DNA"/>
</dbReference>
<dbReference type="GO" id="GO:0016746">
    <property type="term" value="F:acyltransferase activity"/>
    <property type="evidence" value="ECO:0007669"/>
    <property type="project" value="UniProtKB-KW"/>
</dbReference>
<dbReference type="InterPro" id="IPR050832">
    <property type="entry name" value="Bact_Acetyltransf"/>
</dbReference>
<comment type="caution">
    <text evidence="4">The sequence shown here is derived from an EMBL/GenBank/DDBJ whole genome shotgun (WGS) entry which is preliminary data.</text>
</comment>
<dbReference type="Pfam" id="PF00583">
    <property type="entry name" value="Acetyltransf_1"/>
    <property type="match status" value="1"/>
</dbReference>
<dbReference type="EC" id="2.3.1.-" evidence="4"/>
<sequence length="149" mass="16948">MKGFQLRDARPEDAPAMAEILTDWLTRTPWLPNLHTPQQNRAFCGKLIDQKAVTVAEQDQHVVGFLAQRAAEIDALYVAQGAWRQGIGHALLSAAKAKHARLELWTFQANLEARAFYACEGFFELRRTDGQDNDEKLPDIRFAWERTPT</sequence>
<feature type="domain" description="N-acetyltransferase" evidence="3">
    <location>
        <begin position="4"/>
        <end position="147"/>
    </location>
</feature>
<dbReference type="RefSeq" id="WP_366192893.1">
    <property type="nucleotide sequence ID" value="NZ_JBFBVU010000010.1"/>
</dbReference>
<dbReference type="Proteomes" id="UP001553161">
    <property type="component" value="Unassembled WGS sequence"/>
</dbReference>
<evidence type="ECO:0000256" key="2">
    <source>
        <dbReference type="ARBA" id="ARBA00023315"/>
    </source>
</evidence>
<gene>
    <name evidence="4" type="ORF">AB0T83_10030</name>
</gene>
<dbReference type="CDD" id="cd04301">
    <property type="entry name" value="NAT_SF"/>
    <property type="match status" value="1"/>
</dbReference>
<dbReference type="PANTHER" id="PTHR43877:SF2">
    <property type="entry name" value="AMINOALKYLPHOSPHONATE N-ACETYLTRANSFERASE-RELATED"/>
    <property type="match status" value="1"/>
</dbReference>
<dbReference type="PANTHER" id="PTHR43877">
    <property type="entry name" value="AMINOALKYLPHOSPHONATE N-ACETYLTRANSFERASE-RELATED-RELATED"/>
    <property type="match status" value="1"/>
</dbReference>
<dbReference type="Gene3D" id="3.40.630.30">
    <property type="match status" value="1"/>
</dbReference>
<evidence type="ECO:0000256" key="1">
    <source>
        <dbReference type="ARBA" id="ARBA00022679"/>
    </source>
</evidence>
<dbReference type="InterPro" id="IPR016181">
    <property type="entry name" value="Acyl_CoA_acyltransferase"/>
</dbReference>
<dbReference type="InterPro" id="IPR000182">
    <property type="entry name" value="GNAT_dom"/>
</dbReference>
<keyword evidence="1 4" id="KW-0808">Transferase</keyword>
<protein>
    <submittedName>
        <fullName evidence="4">GNAT family N-acetyltransferase</fullName>
        <ecNumber evidence="4">2.3.1.-</ecNumber>
    </submittedName>
</protein>
<keyword evidence="5" id="KW-1185">Reference proteome</keyword>
<accession>A0ABV3L7W0</accession>
<reference evidence="4 5" key="1">
    <citation type="submission" date="2024-07" db="EMBL/GenBank/DDBJ databases">
        <authorList>
            <person name="Kang M."/>
        </authorList>
    </citation>
    <scope>NUCLEOTIDE SEQUENCE [LARGE SCALE GENOMIC DNA]</scope>
    <source>
        <strain evidence="4 5">DFM31</strain>
    </source>
</reference>
<evidence type="ECO:0000313" key="4">
    <source>
        <dbReference type="EMBL" id="MEV8467117.1"/>
    </source>
</evidence>